<feature type="transmembrane region" description="Helical" evidence="6">
    <location>
        <begin position="410"/>
        <end position="432"/>
    </location>
</feature>
<evidence type="ECO:0000256" key="5">
    <source>
        <dbReference type="ARBA" id="ARBA00023319"/>
    </source>
</evidence>
<dbReference type="GO" id="GO:0005911">
    <property type="term" value="C:cell-cell junction"/>
    <property type="evidence" value="ECO:0007669"/>
    <property type="project" value="TreeGrafter"/>
</dbReference>
<keyword evidence="6" id="KW-0812">Transmembrane</keyword>
<accession>A0A8B7YJT5</accession>
<gene>
    <name evidence="9" type="primary">LOC110980815</name>
</gene>
<dbReference type="SMART" id="SM00409">
    <property type="entry name" value="IG"/>
    <property type="match status" value="3"/>
</dbReference>
<feature type="domain" description="Ig-like" evidence="7">
    <location>
        <begin position="266"/>
        <end position="377"/>
    </location>
</feature>
<dbReference type="RefSeq" id="XP_022093513.1">
    <property type="nucleotide sequence ID" value="XM_022237821.1"/>
</dbReference>
<dbReference type="GO" id="GO:0098609">
    <property type="term" value="P:cell-cell adhesion"/>
    <property type="evidence" value="ECO:0007669"/>
    <property type="project" value="TreeGrafter"/>
</dbReference>
<feature type="domain" description="Ig-like" evidence="7">
    <location>
        <begin position="34"/>
        <end position="146"/>
    </location>
</feature>
<keyword evidence="4" id="KW-0325">Glycoprotein</keyword>
<keyword evidence="6" id="KW-1133">Transmembrane helix</keyword>
<dbReference type="Proteomes" id="UP000694845">
    <property type="component" value="Unplaced"/>
</dbReference>
<evidence type="ECO:0000313" key="8">
    <source>
        <dbReference type="Proteomes" id="UP000694845"/>
    </source>
</evidence>
<name>A0A8B7YJT5_ACAPL</name>
<keyword evidence="2 6" id="KW-0472">Membrane</keyword>
<protein>
    <submittedName>
        <fullName evidence="9">Uncharacterized protein LOC110980815</fullName>
    </submittedName>
</protein>
<dbReference type="Gene3D" id="2.60.40.10">
    <property type="entry name" value="Immunoglobulins"/>
    <property type="match status" value="3"/>
</dbReference>
<evidence type="ECO:0000256" key="1">
    <source>
        <dbReference type="ARBA" id="ARBA00004479"/>
    </source>
</evidence>
<dbReference type="PROSITE" id="PS50835">
    <property type="entry name" value="IG_LIKE"/>
    <property type="match status" value="2"/>
</dbReference>
<dbReference type="OMA" id="CKVEHAK"/>
<dbReference type="InterPro" id="IPR013783">
    <property type="entry name" value="Ig-like_fold"/>
</dbReference>
<dbReference type="KEGG" id="aplc:110980815"/>
<keyword evidence="8" id="KW-1185">Reference proteome</keyword>
<sequence length="492" mass="54362">MVEPKLGRIYRGSEKVAVKVTSKQLFPTVPGCDPRPSKPVDTCIVRVPYDVVTISLTCKVEHVKPAVDILWFHVLPDGGAEQVESSTTILPVSRPGASFDNTFTSLSTFHLPMRSDDIVRYRCEAHGVAVGSDNGSHLLVSVRNVSPIVHTSPTVYLERGRRGIVSCLPDSPFAYKLKDLDCVFWYFGSRDREHAIGSYPHDTISPLDDIRLGVNSSTFDLVIQNVSDSDEGKYFYTVVPKVGRLYKQAVGVAVKVSAKKPFPVVPECLPQQSEPGDECVISVPHDMVNVTLTCKVEHAKPPVAVQWFMVFQDGHKEDAESTETMIQTVPSQPGSFFDNTYTTVSSLYLSTTVNDSLRCRCEASGVAAGGENGRQITVTIRRNSATVRTETTETTSPDLQNNPCTFDVDFLWKLLFAITFAITFLSALGICIRRRPKCIKRVKRAQNRQRGSTIKAWGDTEMHSAKKEDTAGIEVSELLHPNSIPIARVRAN</sequence>
<dbReference type="GO" id="GO:0005886">
    <property type="term" value="C:plasma membrane"/>
    <property type="evidence" value="ECO:0007669"/>
    <property type="project" value="TreeGrafter"/>
</dbReference>
<dbReference type="InterPro" id="IPR051275">
    <property type="entry name" value="Cell_adhesion_signaling"/>
</dbReference>
<evidence type="ECO:0000259" key="7">
    <source>
        <dbReference type="PROSITE" id="PS50835"/>
    </source>
</evidence>
<reference evidence="9" key="1">
    <citation type="submission" date="2025-08" db="UniProtKB">
        <authorList>
            <consortium name="RefSeq"/>
        </authorList>
    </citation>
    <scope>IDENTIFICATION</scope>
</reference>
<keyword evidence="3" id="KW-1015">Disulfide bond</keyword>
<dbReference type="InterPro" id="IPR003599">
    <property type="entry name" value="Ig_sub"/>
</dbReference>
<comment type="subcellular location">
    <subcellularLocation>
        <location evidence="1">Membrane</location>
        <topology evidence="1">Single-pass type I membrane protein</topology>
    </subcellularLocation>
</comment>
<dbReference type="GO" id="GO:0050839">
    <property type="term" value="F:cell adhesion molecule binding"/>
    <property type="evidence" value="ECO:0007669"/>
    <property type="project" value="TreeGrafter"/>
</dbReference>
<evidence type="ECO:0000256" key="4">
    <source>
        <dbReference type="ARBA" id="ARBA00023180"/>
    </source>
</evidence>
<evidence type="ECO:0000256" key="6">
    <source>
        <dbReference type="SAM" id="Phobius"/>
    </source>
</evidence>
<dbReference type="InterPro" id="IPR036179">
    <property type="entry name" value="Ig-like_dom_sf"/>
</dbReference>
<evidence type="ECO:0000256" key="2">
    <source>
        <dbReference type="ARBA" id="ARBA00023136"/>
    </source>
</evidence>
<dbReference type="SUPFAM" id="SSF48726">
    <property type="entry name" value="Immunoglobulin"/>
    <property type="match status" value="3"/>
</dbReference>
<organism evidence="8 9">
    <name type="scientific">Acanthaster planci</name>
    <name type="common">Crown-of-thorns starfish</name>
    <dbReference type="NCBI Taxonomy" id="133434"/>
    <lineage>
        <taxon>Eukaryota</taxon>
        <taxon>Metazoa</taxon>
        <taxon>Echinodermata</taxon>
        <taxon>Eleutherozoa</taxon>
        <taxon>Asterozoa</taxon>
        <taxon>Asteroidea</taxon>
        <taxon>Valvatacea</taxon>
        <taxon>Valvatida</taxon>
        <taxon>Acanthasteridae</taxon>
        <taxon>Acanthaster</taxon>
    </lineage>
</organism>
<dbReference type="PANTHER" id="PTHR11640:SF31">
    <property type="entry name" value="IRREGULAR CHIASM C-ROUGHEST PROTEIN-RELATED"/>
    <property type="match status" value="1"/>
</dbReference>
<keyword evidence="5" id="KW-0393">Immunoglobulin domain</keyword>
<evidence type="ECO:0000313" key="9">
    <source>
        <dbReference type="RefSeq" id="XP_022093513.1"/>
    </source>
</evidence>
<proteinExistence type="predicted"/>
<dbReference type="AlphaFoldDB" id="A0A8B7YJT5"/>
<evidence type="ECO:0000256" key="3">
    <source>
        <dbReference type="ARBA" id="ARBA00023157"/>
    </source>
</evidence>
<dbReference type="GeneID" id="110980815"/>
<dbReference type="PANTHER" id="PTHR11640">
    <property type="entry name" value="NEPHRIN"/>
    <property type="match status" value="1"/>
</dbReference>
<dbReference type="InterPro" id="IPR007110">
    <property type="entry name" value="Ig-like_dom"/>
</dbReference>